<sequence>MIPTLLGVLTLLMAAFTLLPLTRLRHWSVRIMDFPRLQLAVLWAALLVADLLVGELSTGLQLTLAFIALAGLIYQAQWIIPYTRLARCESGVAQHSDPARHVRLLTANVLTSNHDSDALLAIVRREQPDVLVTLESDGWWESRLDVLEGDEPEHGYRHTLKCPLDNLYGMHVYSRLPLHDASIDYLVEDDVPSMHAHLELKSGDRIRAHFLHPAPPSPTENEESSERDAELVIVAKSVAESEQPIIVTGDLNDVAWSRTTRLFRKLSGLLDPRVGRGMFNTFHASIPLLRWPLDHLFHSRHFSVVRVARMEAFGSDHFPLLTELALTPNQKTNHVDERPEPDAEDHAEARETAEDEDVSHQDVPTPGR</sequence>
<dbReference type="GO" id="GO:0004519">
    <property type="term" value="F:endonuclease activity"/>
    <property type="evidence" value="ECO:0007669"/>
    <property type="project" value="UniProtKB-KW"/>
</dbReference>
<proteinExistence type="predicted"/>
<dbReference type="Pfam" id="PF03372">
    <property type="entry name" value="Exo_endo_phos"/>
    <property type="match status" value="1"/>
</dbReference>
<organism evidence="4 5">
    <name type="scientific">Cobetia marina</name>
    <name type="common">Deleya marina</name>
    <dbReference type="NCBI Taxonomy" id="28258"/>
    <lineage>
        <taxon>Bacteria</taxon>
        <taxon>Pseudomonadati</taxon>
        <taxon>Pseudomonadota</taxon>
        <taxon>Gammaproteobacteria</taxon>
        <taxon>Oceanospirillales</taxon>
        <taxon>Halomonadaceae</taxon>
        <taxon>Cobetia</taxon>
    </lineage>
</organism>
<feature type="domain" description="Endonuclease/exonuclease/phosphatase" evidence="3">
    <location>
        <begin position="105"/>
        <end position="317"/>
    </location>
</feature>
<keyword evidence="4" id="KW-0540">Nuclease</keyword>
<feature type="region of interest" description="Disordered" evidence="1">
    <location>
        <begin position="329"/>
        <end position="368"/>
    </location>
</feature>
<keyword evidence="4" id="KW-0255">Endonuclease</keyword>
<keyword evidence="4" id="KW-0378">Hydrolase</keyword>
<keyword evidence="2" id="KW-1133">Transmembrane helix</keyword>
<keyword evidence="2" id="KW-0812">Transmembrane</keyword>
<dbReference type="InterPro" id="IPR036691">
    <property type="entry name" value="Endo/exonu/phosph_ase_sf"/>
</dbReference>
<dbReference type="EMBL" id="JBAKAP010000001">
    <property type="protein sequence ID" value="MEL0615247.1"/>
    <property type="molecule type" value="Genomic_DNA"/>
</dbReference>
<keyword evidence="2" id="KW-0472">Membrane</keyword>
<feature type="region of interest" description="Disordered" evidence="1">
    <location>
        <begin position="209"/>
        <end position="228"/>
    </location>
</feature>
<feature type="compositionally biased region" description="Basic and acidic residues" evidence="1">
    <location>
        <begin position="333"/>
        <end position="352"/>
    </location>
</feature>
<gene>
    <name evidence="4" type="ORF">V6243_00280</name>
</gene>
<keyword evidence="5" id="KW-1185">Reference proteome</keyword>
<evidence type="ECO:0000256" key="2">
    <source>
        <dbReference type="SAM" id="Phobius"/>
    </source>
</evidence>
<dbReference type="RefSeq" id="WP_341541564.1">
    <property type="nucleotide sequence ID" value="NZ_CP173426.1"/>
</dbReference>
<accession>A0ABU9G9V5</accession>
<dbReference type="Gene3D" id="3.60.10.10">
    <property type="entry name" value="Endonuclease/exonuclease/phosphatase"/>
    <property type="match status" value="1"/>
</dbReference>
<comment type="caution">
    <text evidence="4">The sequence shown here is derived from an EMBL/GenBank/DDBJ whole genome shotgun (WGS) entry which is preliminary data.</text>
</comment>
<protein>
    <submittedName>
        <fullName evidence="4">Endonuclease/exonuclease/phosphatase family protein</fullName>
    </submittedName>
</protein>
<dbReference type="SUPFAM" id="SSF56219">
    <property type="entry name" value="DNase I-like"/>
    <property type="match status" value="1"/>
</dbReference>
<dbReference type="InterPro" id="IPR005135">
    <property type="entry name" value="Endo/exonuclease/phosphatase"/>
</dbReference>
<evidence type="ECO:0000313" key="5">
    <source>
        <dbReference type="Proteomes" id="UP001378242"/>
    </source>
</evidence>
<evidence type="ECO:0000313" key="4">
    <source>
        <dbReference type="EMBL" id="MEL0615247.1"/>
    </source>
</evidence>
<evidence type="ECO:0000259" key="3">
    <source>
        <dbReference type="Pfam" id="PF03372"/>
    </source>
</evidence>
<feature type="transmembrane region" description="Helical" evidence="2">
    <location>
        <begin position="34"/>
        <end position="53"/>
    </location>
</feature>
<dbReference type="Proteomes" id="UP001378242">
    <property type="component" value="Unassembled WGS sequence"/>
</dbReference>
<evidence type="ECO:0000256" key="1">
    <source>
        <dbReference type="SAM" id="MobiDB-lite"/>
    </source>
</evidence>
<reference evidence="4 5" key="1">
    <citation type="submission" date="2024-02" db="EMBL/GenBank/DDBJ databases">
        <title>Bacteria isolated from the canopy kelp, Nereocystis luetkeana.</title>
        <authorList>
            <person name="Pfister C.A."/>
            <person name="Younker I.T."/>
            <person name="Light S.H."/>
        </authorList>
    </citation>
    <scope>NUCLEOTIDE SEQUENCE [LARGE SCALE GENOMIC DNA]</scope>
    <source>
        <strain evidence="4 5">TI.5.07</strain>
    </source>
</reference>
<name>A0ABU9G9V5_COBMA</name>